<dbReference type="GO" id="GO:0016491">
    <property type="term" value="F:oxidoreductase activity"/>
    <property type="evidence" value="ECO:0007669"/>
    <property type="project" value="UniProtKB-KW"/>
</dbReference>
<evidence type="ECO:0008006" key="6">
    <source>
        <dbReference type="Google" id="ProtNLM"/>
    </source>
</evidence>
<dbReference type="STRING" id="58343.AQJ46_02005"/>
<sequence>MTRTIALITGASSGIGAEYARLLADDHDLVLVARRADRLDGFAEKLRARGAAVEVLPADLGTHEGISAVVGRLAAGDVRLLVSNAGAGGYAPLVHVDPADVDRLLTLNAVAPVQLVRAALPGMLAAGEGAIITVASLLAFSGGLNDPRAPRRTLYAAAKAATVAFTRTLAGELADTPIRTQVLLPGVVATEWNEGVGRDIPWAMTPQDVASASLAGLRLGETVCAPGLEDQAAALDALLAAESALLTGGNQPTPAARYRNAQA</sequence>
<dbReference type="CDD" id="cd05233">
    <property type="entry name" value="SDR_c"/>
    <property type="match status" value="1"/>
</dbReference>
<organism evidence="4 5">
    <name type="scientific">Streptomyces canus</name>
    <dbReference type="NCBI Taxonomy" id="58343"/>
    <lineage>
        <taxon>Bacteria</taxon>
        <taxon>Bacillati</taxon>
        <taxon>Actinomycetota</taxon>
        <taxon>Actinomycetes</taxon>
        <taxon>Kitasatosporales</taxon>
        <taxon>Streptomycetaceae</taxon>
        <taxon>Streptomyces</taxon>
        <taxon>Streptomyces aurantiacus group</taxon>
    </lineage>
</organism>
<dbReference type="PRINTS" id="PR00080">
    <property type="entry name" value="SDRFAMILY"/>
</dbReference>
<dbReference type="RefSeq" id="WP_059203891.1">
    <property type="nucleotide sequence ID" value="NZ_KQ948656.1"/>
</dbReference>
<dbReference type="EMBL" id="LMWU01000001">
    <property type="protein sequence ID" value="KUN74355.1"/>
    <property type="molecule type" value="Genomic_DNA"/>
</dbReference>
<evidence type="ECO:0000256" key="3">
    <source>
        <dbReference type="RuleBase" id="RU000363"/>
    </source>
</evidence>
<evidence type="ECO:0000256" key="1">
    <source>
        <dbReference type="ARBA" id="ARBA00006484"/>
    </source>
</evidence>
<dbReference type="SUPFAM" id="SSF51735">
    <property type="entry name" value="NAD(P)-binding Rossmann-fold domains"/>
    <property type="match status" value="1"/>
</dbReference>
<dbReference type="AlphaFoldDB" id="A0A117R6U6"/>
<accession>A0A117R6U6</accession>
<comment type="similarity">
    <text evidence="1 3">Belongs to the short-chain dehydrogenases/reductases (SDR) family.</text>
</comment>
<proteinExistence type="inferred from homology"/>
<name>A0A117R6U6_9ACTN</name>
<dbReference type="Pfam" id="PF00106">
    <property type="entry name" value="adh_short"/>
    <property type="match status" value="1"/>
</dbReference>
<gene>
    <name evidence="4" type="ORF">AQJ46_02005</name>
</gene>
<reference evidence="4 5" key="1">
    <citation type="submission" date="2015-10" db="EMBL/GenBank/DDBJ databases">
        <title>Draft genome sequence of Streptomyces canus DSM 40017, type strain for the species Streptomyces canus.</title>
        <authorList>
            <person name="Ruckert C."/>
            <person name="Winkler A."/>
            <person name="Kalinowski J."/>
            <person name="Kampfer P."/>
            <person name="Glaeser S."/>
        </authorList>
    </citation>
    <scope>NUCLEOTIDE SEQUENCE [LARGE SCALE GENOMIC DNA]</scope>
    <source>
        <strain evidence="4 5">DSM 40017</strain>
    </source>
</reference>
<dbReference type="Proteomes" id="UP000053669">
    <property type="component" value="Unassembled WGS sequence"/>
</dbReference>
<dbReference type="InterPro" id="IPR036291">
    <property type="entry name" value="NAD(P)-bd_dom_sf"/>
</dbReference>
<comment type="caution">
    <text evidence="4">The sequence shown here is derived from an EMBL/GenBank/DDBJ whole genome shotgun (WGS) entry which is preliminary data.</text>
</comment>
<dbReference type="PANTHER" id="PTHR44196">
    <property type="entry name" value="DEHYDROGENASE/REDUCTASE SDR FAMILY MEMBER 7B"/>
    <property type="match status" value="1"/>
</dbReference>
<keyword evidence="2" id="KW-0560">Oxidoreductase</keyword>
<dbReference type="PRINTS" id="PR00081">
    <property type="entry name" value="GDHRDH"/>
</dbReference>
<dbReference type="GO" id="GO:0016020">
    <property type="term" value="C:membrane"/>
    <property type="evidence" value="ECO:0007669"/>
    <property type="project" value="TreeGrafter"/>
</dbReference>
<evidence type="ECO:0000313" key="5">
    <source>
        <dbReference type="Proteomes" id="UP000053669"/>
    </source>
</evidence>
<dbReference type="InterPro" id="IPR002347">
    <property type="entry name" value="SDR_fam"/>
</dbReference>
<dbReference type="PANTHER" id="PTHR44196:SF2">
    <property type="entry name" value="SHORT-CHAIN DEHYDROGENASE-RELATED"/>
    <property type="match status" value="1"/>
</dbReference>
<protein>
    <recommendedName>
        <fullName evidence="6">Short-chain dehydrogenase</fullName>
    </recommendedName>
</protein>
<dbReference type="Gene3D" id="3.40.50.720">
    <property type="entry name" value="NAD(P)-binding Rossmann-like Domain"/>
    <property type="match status" value="1"/>
</dbReference>
<evidence type="ECO:0000256" key="2">
    <source>
        <dbReference type="ARBA" id="ARBA00023002"/>
    </source>
</evidence>
<dbReference type="PIRSF" id="PIRSF000126">
    <property type="entry name" value="11-beta-HSD1"/>
    <property type="match status" value="1"/>
</dbReference>
<evidence type="ECO:0000313" key="4">
    <source>
        <dbReference type="EMBL" id="KUN74355.1"/>
    </source>
</evidence>